<reference evidence="1 2" key="1">
    <citation type="submission" date="2023-04" db="EMBL/GenBank/DDBJ databases">
        <title>Genome of Basidiobolus ranarum AG-B5.</title>
        <authorList>
            <person name="Stajich J.E."/>
            <person name="Carter-House D."/>
            <person name="Gryganskyi A."/>
        </authorList>
    </citation>
    <scope>NUCLEOTIDE SEQUENCE [LARGE SCALE GENOMIC DNA]</scope>
    <source>
        <strain evidence="1 2">AG-B5</strain>
    </source>
</reference>
<sequence length="223" mass="25768">MTTKLLTKNVGHLNDKKAEFLDLAIDFAVLTLHSMCSEPTNNVHLKNFIRQMVAYSGTTYSTLLTSILYLFRLNSMKAECGLDYLNHFRQRDSTSSVTCSARLFLTSLIVAHKYLHDRITSVKAWSKLSNIPRLQLNMDEMEFLKIIKFRLFVTTITFEKWSTLLRNTVIGKEVSAPIPLEPVLLNNPHKINYLKLTKSKAKVMYHPYIRVQPQEYNQKVPSL</sequence>
<comment type="caution">
    <text evidence="1">The sequence shown here is derived from an EMBL/GenBank/DDBJ whole genome shotgun (WGS) entry which is preliminary data.</text>
</comment>
<dbReference type="CDD" id="cd20557">
    <property type="entry name" value="CYCLIN_ScPCL1-like"/>
    <property type="match status" value="1"/>
</dbReference>
<keyword evidence="2" id="KW-1185">Reference proteome</keyword>
<dbReference type="EMBL" id="JASJQH010007447">
    <property type="protein sequence ID" value="KAK9708909.1"/>
    <property type="molecule type" value="Genomic_DNA"/>
</dbReference>
<name>A0ABR2VXN1_9FUNG</name>
<evidence type="ECO:0000313" key="1">
    <source>
        <dbReference type="EMBL" id="KAK9708909.1"/>
    </source>
</evidence>
<dbReference type="Proteomes" id="UP001479436">
    <property type="component" value="Unassembled WGS sequence"/>
</dbReference>
<dbReference type="PANTHER" id="PTHR15615:SF36">
    <property type="entry name" value="PHO85 CYCLIN-5"/>
    <property type="match status" value="1"/>
</dbReference>
<protein>
    <submittedName>
        <fullName evidence="1">PHO85 cyclin-5</fullName>
    </submittedName>
</protein>
<evidence type="ECO:0000313" key="2">
    <source>
        <dbReference type="Proteomes" id="UP001479436"/>
    </source>
</evidence>
<organism evidence="1 2">
    <name type="scientific">Basidiobolus ranarum</name>
    <dbReference type="NCBI Taxonomy" id="34480"/>
    <lineage>
        <taxon>Eukaryota</taxon>
        <taxon>Fungi</taxon>
        <taxon>Fungi incertae sedis</taxon>
        <taxon>Zoopagomycota</taxon>
        <taxon>Entomophthoromycotina</taxon>
        <taxon>Basidiobolomycetes</taxon>
        <taxon>Basidiobolales</taxon>
        <taxon>Basidiobolaceae</taxon>
        <taxon>Basidiobolus</taxon>
    </lineage>
</organism>
<dbReference type="InterPro" id="IPR013922">
    <property type="entry name" value="Cyclin_PHO80-like"/>
</dbReference>
<proteinExistence type="predicted"/>
<accession>A0ABR2VXN1</accession>
<gene>
    <name evidence="1" type="primary">PCL5_20</name>
    <name evidence="1" type="ORF">K7432_009349</name>
</gene>
<dbReference type="Gene3D" id="1.10.472.10">
    <property type="entry name" value="Cyclin-like"/>
    <property type="match status" value="1"/>
</dbReference>
<dbReference type="Pfam" id="PF08613">
    <property type="entry name" value="Cyclin"/>
    <property type="match status" value="1"/>
</dbReference>
<dbReference type="PANTHER" id="PTHR15615">
    <property type="match status" value="1"/>
</dbReference>